<dbReference type="Gene3D" id="1.10.418.10">
    <property type="entry name" value="Calponin-like domain"/>
    <property type="match status" value="2"/>
</dbReference>
<organism evidence="5 6">
    <name type="scientific">Sinanodonta woodiana</name>
    <name type="common">Chinese pond mussel</name>
    <name type="synonym">Anodonta woodiana</name>
    <dbReference type="NCBI Taxonomy" id="1069815"/>
    <lineage>
        <taxon>Eukaryota</taxon>
        <taxon>Metazoa</taxon>
        <taxon>Spiralia</taxon>
        <taxon>Lophotrochozoa</taxon>
        <taxon>Mollusca</taxon>
        <taxon>Bivalvia</taxon>
        <taxon>Autobranchia</taxon>
        <taxon>Heteroconchia</taxon>
        <taxon>Palaeoheterodonta</taxon>
        <taxon>Unionida</taxon>
        <taxon>Unionoidea</taxon>
        <taxon>Unionidae</taxon>
        <taxon>Unioninae</taxon>
        <taxon>Sinanodonta</taxon>
    </lineage>
</organism>
<feature type="repeat" description="Filamin" evidence="3">
    <location>
        <begin position="733"/>
        <end position="827"/>
    </location>
</feature>
<comment type="caution">
    <text evidence="5">The sequence shown here is derived from an EMBL/GenBank/DDBJ whole genome shotgun (WGS) entry which is preliminary data.</text>
</comment>
<name>A0ABD3UFF3_SINWO</name>
<dbReference type="EMBL" id="JBJQND010000016">
    <property type="protein sequence ID" value="KAL3847646.1"/>
    <property type="molecule type" value="Genomic_DNA"/>
</dbReference>
<dbReference type="Gene3D" id="2.60.40.10">
    <property type="entry name" value="Immunoglobulins"/>
    <property type="match status" value="12"/>
</dbReference>
<accession>A0ABD3UFF3</accession>
<feature type="repeat" description="Filamin" evidence="3">
    <location>
        <begin position="820"/>
        <end position="916"/>
    </location>
</feature>
<dbReference type="InterPro" id="IPR014756">
    <property type="entry name" value="Ig_E-set"/>
</dbReference>
<feature type="repeat" description="Filamin" evidence="3">
    <location>
        <begin position="179"/>
        <end position="259"/>
    </location>
</feature>
<dbReference type="InterPro" id="IPR013783">
    <property type="entry name" value="Ig-like_fold"/>
</dbReference>
<evidence type="ECO:0000256" key="2">
    <source>
        <dbReference type="ARBA" id="ARBA00022737"/>
    </source>
</evidence>
<dbReference type="InterPro" id="IPR044801">
    <property type="entry name" value="Filamin"/>
</dbReference>
<dbReference type="PANTHER" id="PTHR38537:SF16">
    <property type="entry name" value="CALPONIN-HOMOLOGY (CH) DOMAIN-CONTAINING PROTEIN"/>
    <property type="match status" value="1"/>
</dbReference>
<evidence type="ECO:0000259" key="4">
    <source>
        <dbReference type="PROSITE" id="PS50021"/>
    </source>
</evidence>
<dbReference type="SUPFAM" id="SSF47576">
    <property type="entry name" value="Calponin-homology domain, CH-domain"/>
    <property type="match status" value="2"/>
</dbReference>
<dbReference type="PROSITE" id="PS50021">
    <property type="entry name" value="CH"/>
    <property type="match status" value="1"/>
</dbReference>
<feature type="repeat" description="Filamin" evidence="3">
    <location>
        <begin position="914"/>
        <end position="1009"/>
    </location>
</feature>
<dbReference type="InterPro" id="IPR017868">
    <property type="entry name" value="Filamin/ABP280_repeat-like"/>
</dbReference>
<feature type="domain" description="Calponin-homology (CH)" evidence="4">
    <location>
        <begin position="1"/>
        <end position="70"/>
    </location>
</feature>
<feature type="non-terminal residue" evidence="5">
    <location>
        <position position="1"/>
    </location>
</feature>
<feature type="repeat" description="Filamin" evidence="3">
    <location>
        <begin position="327"/>
        <end position="406"/>
    </location>
</feature>
<evidence type="ECO:0000313" key="6">
    <source>
        <dbReference type="Proteomes" id="UP001634394"/>
    </source>
</evidence>
<proteinExistence type="inferred from homology"/>
<feature type="repeat" description="Filamin" evidence="3">
    <location>
        <begin position="295"/>
        <end position="317"/>
    </location>
</feature>
<keyword evidence="2" id="KW-0677">Repeat</keyword>
<comment type="similarity">
    <text evidence="1">Belongs to the filamin family.</text>
</comment>
<dbReference type="PROSITE" id="PS50194">
    <property type="entry name" value="FILAMIN_REPEAT"/>
    <property type="match status" value="12"/>
</dbReference>
<feature type="repeat" description="Filamin" evidence="3">
    <location>
        <begin position="1119"/>
        <end position="1189"/>
    </location>
</feature>
<dbReference type="InterPro" id="IPR001715">
    <property type="entry name" value="CH_dom"/>
</dbReference>
<sequence length="1275" mass="140233">ALIEYCRPGLCPNWKQLGKSDRLENCRHAMSLAKEQFDIPMVVRPEDLSSSDLDELSGMTYLSYFMKLDSPGYQATLRNTNRLLRNRSFTNFTTDWKDGQLLHDLVKSIGGSPRPLTGDPRTDTQNGIDAAFTLGIEIVLSAQEMIDPEVDHIGIMAYAAYFTHFKPMKGGADKVLITSLPKSSFVGQETHFSVRLDDDASPGDVRAEVKGPDSTILVYFNWSGKVAQGSFVPTETGHHQLNVYCENQLISECPASFRVNADRSKIVFHSIDKCAVGELKELKYMENISVTSIIGQWQVSICHEGEHITGSPFHISVYDPLAVQVYGLEGGTVGTGLSFHADATRAGEGKLTCKVSHGAHTVSSHISEEKDGLYKINFTPEGAGMYMVHVYFNGTEVKGSPHTMDILDSSKITVVGDGLSLVPVNKTAHFEVNMHGATKGTIEVEITYHTINILYCGQLVKGCPFLCKVYDAGSVIVSKMPSYTFIGNEVSFDIDASSAGSGNIEIMVNGGKIACKVQNHGKYKFTASFTPNMAEPHLVEMKFNSVSVDGSPWNISVLDLDKFIATGEGLEFVHVKRKYSFTLHYQGNVSDDFKIIITAPSGRNVPVKQIKEGNDYRVEYMPVEVGDHNIEVRFGNQELNGSPFVAKAYDTSAIKVTPPKDGVVGEEISFFIDVSKAGEGQLEIMVNDGNIPNEVTSDDNGVYKMTFIPEKAGTQTVDIIFNKEHHPKSPLTCQAVDISGTSVTGLKMEHPCNTETFFYVHSDSGNTSLPVNVEVLAPGGNIIPVSVNKLMDGRTSVTFTPTKVGTHTINVTSLGVHIGKSPYKTEAYNAKAARISKMPLGLLGIPFKFVVFAKEAGEGQVEVSVEADGKNVKTELTPLDPGSFEVSFSGVGEVIHLINILFNGEHISASPVSVNFVELDKLRIQKPETLSIPCHKQTAFRMTLSPLAVDNLSIKLIGPNGDRVPVKLHAHGGNVYTGDWTPLCTGTYYLEVLYGDMFPVWGSPVTYTAYDSTKVRIRMNERWVDDDRYSMTVDVAEAGPGNLEIVVMCDGETVQAAVEQGKDNLLHVSFDPFKKKNHTIYVSFNGEPVPGSPFTVFMEEEVSTDLNTQFFIVEELQWFLLQALNTFMDPSKIVIKITAPNGERLLADVYPKSGGDYKVEWTPRSPGRHTVDIQYNGRQVEGSPYYVNVFDLKMIRVDNFRHGVVGDIAGFSVDFSQAGTLEHNIRIISPSGSEVSYDTRSLGHMWIDIVQEIETTSQETKAYSSKNNFRLCPVH</sequence>
<feature type="repeat" description="Filamin" evidence="3">
    <location>
        <begin position="1030"/>
        <end position="1098"/>
    </location>
</feature>
<dbReference type="Pfam" id="PF00630">
    <property type="entry name" value="Filamin"/>
    <property type="match status" value="8"/>
</dbReference>
<feature type="repeat" description="Filamin" evidence="3">
    <location>
        <begin position="555"/>
        <end position="648"/>
    </location>
</feature>
<dbReference type="Pfam" id="PF00307">
    <property type="entry name" value="CH"/>
    <property type="match status" value="1"/>
</dbReference>
<feature type="repeat" description="Filamin" evidence="3">
    <location>
        <begin position="404"/>
        <end position="447"/>
    </location>
</feature>
<reference evidence="5 6" key="1">
    <citation type="submission" date="2024-11" db="EMBL/GenBank/DDBJ databases">
        <title>Chromosome-level genome assembly of the freshwater bivalve Anodonta woodiana.</title>
        <authorList>
            <person name="Chen X."/>
        </authorList>
    </citation>
    <scope>NUCLEOTIDE SEQUENCE [LARGE SCALE GENOMIC DNA]</scope>
    <source>
        <strain evidence="5">MN2024</strain>
        <tissue evidence="5">Gills</tissue>
    </source>
</reference>
<gene>
    <name evidence="5" type="ORF">ACJMK2_018548</name>
</gene>
<dbReference type="PANTHER" id="PTHR38537">
    <property type="entry name" value="JITTERBUG, ISOFORM N"/>
    <property type="match status" value="1"/>
</dbReference>
<keyword evidence="6" id="KW-1185">Reference proteome</keyword>
<dbReference type="Proteomes" id="UP001634394">
    <property type="component" value="Unassembled WGS sequence"/>
</dbReference>
<evidence type="ECO:0000256" key="1">
    <source>
        <dbReference type="ARBA" id="ARBA00009238"/>
    </source>
</evidence>
<feature type="repeat" description="Filamin" evidence="3">
    <location>
        <begin position="468"/>
        <end position="557"/>
    </location>
</feature>
<dbReference type="AlphaFoldDB" id="A0ABD3UFF3"/>
<dbReference type="InterPro" id="IPR001298">
    <property type="entry name" value="Filamin/ABP280_rpt"/>
</dbReference>
<feature type="repeat" description="Filamin" evidence="3">
    <location>
        <begin position="662"/>
        <end position="735"/>
    </location>
</feature>
<protein>
    <recommendedName>
        <fullName evidence="4">Calponin-homology (CH) domain-containing protein</fullName>
    </recommendedName>
</protein>
<dbReference type="InterPro" id="IPR036872">
    <property type="entry name" value="CH_dom_sf"/>
</dbReference>
<evidence type="ECO:0000256" key="3">
    <source>
        <dbReference type="PROSITE-ProRule" id="PRU00087"/>
    </source>
</evidence>
<dbReference type="SUPFAM" id="SSF81296">
    <property type="entry name" value="E set domains"/>
    <property type="match status" value="11"/>
</dbReference>
<dbReference type="SMART" id="SM00557">
    <property type="entry name" value="IG_FLMN"/>
    <property type="match status" value="10"/>
</dbReference>
<evidence type="ECO:0000313" key="5">
    <source>
        <dbReference type="EMBL" id="KAL3847646.1"/>
    </source>
</evidence>